<keyword evidence="4" id="KW-1185">Reference proteome</keyword>
<evidence type="ECO:0000313" key="3">
    <source>
        <dbReference type="EMBL" id="OHT08880.1"/>
    </source>
</evidence>
<dbReference type="EMBL" id="MLAK01000655">
    <property type="protein sequence ID" value="OHT08880.1"/>
    <property type="molecule type" value="Genomic_DNA"/>
</dbReference>
<keyword evidence="2" id="KW-0812">Transmembrane</keyword>
<keyword evidence="2" id="KW-0472">Membrane</keyword>
<keyword evidence="2" id="KW-1133">Transmembrane helix</keyword>
<dbReference type="RefSeq" id="XP_068362016.1">
    <property type="nucleotide sequence ID" value="XM_068502573.1"/>
</dbReference>
<dbReference type="OrthoDB" id="10631055at2759"/>
<dbReference type="Proteomes" id="UP000179807">
    <property type="component" value="Unassembled WGS sequence"/>
</dbReference>
<evidence type="ECO:0008006" key="5">
    <source>
        <dbReference type="Google" id="ProtNLM"/>
    </source>
</evidence>
<dbReference type="AlphaFoldDB" id="A0A1J4KD92"/>
<reference evidence="3" key="1">
    <citation type="submission" date="2016-10" db="EMBL/GenBank/DDBJ databases">
        <authorList>
            <person name="Benchimol M."/>
            <person name="Almeida L.G."/>
            <person name="Vasconcelos A.T."/>
            <person name="Perreira-Neves A."/>
            <person name="Rosa I.A."/>
            <person name="Tasca T."/>
            <person name="Bogo M.R."/>
            <person name="de Souza W."/>
        </authorList>
    </citation>
    <scope>NUCLEOTIDE SEQUENCE [LARGE SCALE GENOMIC DNA]</scope>
    <source>
        <strain evidence="3">K</strain>
    </source>
</reference>
<feature type="compositionally biased region" description="Acidic residues" evidence="1">
    <location>
        <begin position="398"/>
        <end position="422"/>
    </location>
</feature>
<evidence type="ECO:0000256" key="1">
    <source>
        <dbReference type="SAM" id="MobiDB-lite"/>
    </source>
</evidence>
<feature type="compositionally biased region" description="Basic and acidic residues" evidence="1">
    <location>
        <begin position="446"/>
        <end position="457"/>
    </location>
</feature>
<dbReference type="VEuPathDB" id="TrichDB:TRFO_22464"/>
<organism evidence="3 4">
    <name type="scientific">Tritrichomonas foetus</name>
    <dbReference type="NCBI Taxonomy" id="1144522"/>
    <lineage>
        <taxon>Eukaryota</taxon>
        <taxon>Metamonada</taxon>
        <taxon>Parabasalia</taxon>
        <taxon>Tritrichomonadida</taxon>
        <taxon>Tritrichomonadidae</taxon>
        <taxon>Tritrichomonas</taxon>
    </lineage>
</organism>
<feature type="region of interest" description="Disordered" evidence="1">
    <location>
        <begin position="385"/>
        <end position="457"/>
    </location>
</feature>
<evidence type="ECO:0000256" key="2">
    <source>
        <dbReference type="SAM" id="Phobius"/>
    </source>
</evidence>
<comment type="caution">
    <text evidence="3">The sequence shown here is derived from an EMBL/GenBank/DDBJ whole genome shotgun (WGS) entry which is preliminary data.</text>
</comment>
<feature type="transmembrane region" description="Helical" evidence="2">
    <location>
        <begin position="353"/>
        <end position="374"/>
    </location>
</feature>
<name>A0A1J4KD92_9EUKA</name>
<sequence>MLNTTILSLHLLNLQGAAPLLTRTHQTLTMKNLYFGLSATSILCLNSFSRISLDSVQFHKFAMSPIHLSSLSYLNKTFSEQSKFSENEVVLTKCLFLNCVCTNSSGGAIFMDLDLHDSTSLYVNCSGFANCSTSEEGGAIFCRAKNITLYRTCFQNCYADKIHGQIINLKSANDIQLNYIQINQDVEHIQNSDLFYTEALMKNIFNTINISNSEFSNGFQFQSHLSELSFISLSNSTCDSLLVFQNTGILFTYCDVINSSAKKSFLISRKSLLMIVDSAFIGISPDLIDFDEFSRIQLTSISVGKNVKIDSQFLTEGIIYNDDATYANLIQLNSDYCWVGQATWDVTNIKFKLSGASISFAVICFCVSCIYIYLKRKLDQPLSEEDVSPKRRKSSDWNDLEEPEEDEILIINEEIQEEESEVEQNSQSDNEIPLKNISVEQTSENPTKEKSDANTYN</sequence>
<proteinExistence type="predicted"/>
<dbReference type="GeneID" id="94837277"/>
<gene>
    <name evidence="3" type="ORF">TRFO_22464</name>
</gene>
<accession>A0A1J4KD92</accession>
<protein>
    <recommendedName>
        <fullName evidence="5">Right handed beta helix domain-containing protein</fullName>
    </recommendedName>
</protein>
<evidence type="ECO:0000313" key="4">
    <source>
        <dbReference type="Proteomes" id="UP000179807"/>
    </source>
</evidence>